<gene>
    <name evidence="1" type="ORF">CDO35_11145</name>
</gene>
<evidence type="ECO:0000313" key="1">
    <source>
        <dbReference type="EMBL" id="PIA68871.1"/>
    </source>
</evidence>
<accession>A0A2G5FLL1</accession>
<organism evidence="1 2">
    <name type="scientific">Pseudomonas sediminis</name>
    <dbReference type="NCBI Taxonomy" id="1691904"/>
    <lineage>
        <taxon>Bacteria</taxon>
        <taxon>Pseudomonadati</taxon>
        <taxon>Pseudomonadota</taxon>
        <taxon>Gammaproteobacteria</taxon>
        <taxon>Pseudomonadales</taxon>
        <taxon>Pseudomonadaceae</taxon>
        <taxon>Pseudomonas</taxon>
    </lineage>
</organism>
<sequence length="201" mass="22648">MTRDADADEASGAEGMKLDPHWFHVFKSMVDNDLRTLGPYAFAVYCVIKSHCRLETGLAEPGIETIAKKAGISARQVMRELKTLQEHGYVRKVRVRKHNGYHLQERLSVFDPLGEKRAVVKLEYQPAKIQELVKGLKEMLRTQQFAGATIHIEKVQVIQCENNIDIQVGGREALQQLSQSSPTLHRALLSIGKAMSRPECE</sequence>
<dbReference type="Pfam" id="PF13730">
    <property type="entry name" value="HTH_36"/>
    <property type="match status" value="1"/>
</dbReference>
<dbReference type="Gene3D" id="1.10.10.10">
    <property type="entry name" value="Winged helix-like DNA-binding domain superfamily/Winged helix DNA-binding domain"/>
    <property type="match status" value="1"/>
</dbReference>
<dbReference type="Proteomes" id="UP000229504">
    <property type="component" value="Unassembled WGS sequence"/>
</dbReference>
<reference evidence="2" key="1">
    <citation type="submission" date="2017-06" db="EMBL/GenBank/DDBJ databases">
        <authorList>
            <person name="Rastogi G."/>
            <person name="Vaishampayan P."/>
            <person name="Seuylemezian A."/>
        </authorList>
    </citation>
    <scope>NUCLEOTIDE SEQUENCE [LARGE SCALE GENOMIC DNA]</scope>
    <source>
        <strain evidence="2">PI11</strain>
    </source>
</reference>
<dbReference type="InterPro" id="IPR036388">
    <property type="entry name" value="WH-like_DNA-bd_sf"/>
</dbReference>
<dbReference type="InterPro" id="IPR036390">
    <property type="entry name" value="WH_DNA-bd_sf"/>
</dbReference>
<comment type="caution">
    <text evidence="1">The sequence shown here is derived from an EMBL/GenBank/DDBJ whole genome shotgun (WGS) entry which is preliminary data.</text>
</comment>
<name>A0A2G5FLL1_9PSED</name>
<proteinExistence type="predicted"/>
<dbReference type="AlphaFoldDB" id="A0A2G5FLL1"/>
<dbReference type="RefSeq" id="WP_099524791.1">
    <property type="nucleotide sequence ID" value="NZ_NIQU01000004.1"/>
</dbReference>
<dbReference type="EMBL" id="NIQU01000004">
    <property type="protein sequence ID" value="PIA68871.1"/>
    <property type="molecule type" value="Genomic_DNA"/>
</dbReference>
<evidence type="ECO:0000313" key="2">
    <source>
        <dbReference type="Proteomes" id="UP000229504"/>
    </source>
</evidence>
<protein>
    <submittedName>
        <fullName evidence="1">Helix-turn-helix domain-containing protein</fullName>
    </submittedName>
</protein>
<dbReference type="SUPFAM" id="SSF46785">
    <property type="entry name" value="Winged helix' DNA-binding domain"/>
    <property type="match status" value="1"/>
</dbReference>